<dbReference type="PANTHER" id="PTHR30319">
    <property type="entry name" value="PHENYLACETIC ACID REGULATOR-RELATED TRANSCRIPTIONAL REPRESSOR"/>
    <property type="match status" value="1"/>
</dbReference>
<evidence type="ECO:0000259" key="3">
    <source>
        <dbReference type="Pfam" id="PF20803"/>
    </source>
</evidence>
<feature type="domain" description="Transcriptional repressor PaaX-like central Cas2-like" evidence="3">
    <location>
        <begin position="92"/>
        <end position="171"/>
    </location>
</feature>
<dbReference type="Proteomes" id="UP001164718">
    <property type="component" value="Chromosome"/>
</dbReference>
<dbReference type="InterPro" id="IPR012906">
    <property type="entry name" value="PaaX-like_N"/>
</dbReference>
<dbReference type="InterPro" id="IPR048846">
    <property type="entry name" value="PaaX-like_central"/>
</dbReference>
<reference evidence="4" key="1">
    <citation type="submission" date="2022-09" db="EMBL/GenBank/DDBJ databases">
        <title>Complete Genomes of Fervidibacillus albus and Fervidibacillus halotolerans isolated from tidal flat sediments.</title>
        <authorList>
            <person name="Kwon K.K."/>
            <person name="Yang S.-H."/>
            <person name="Park M.J."/>
            <person name="Oh H.-M."/>
        </authorList>
    </citation>
    <scope>NUCLEOTIDE SEQUENCE</scope>
    <source>
        <strain evidence="4">MEBiC13591</strain>
    </source>
</reference>
<dbReference type="InterPro" id="IPR036390">
    <property type="entry name" value="WH_DNA-bd_sf"/>
</dbReference>
<evidence type="ECO:0000313" key="5">
    <source>
        <dbReference type="Proteomes" id="UP001164718"/>
    </source>
</evidence>
<feature type="domain" description="Transcriptional repressor PaaX-like C-terminal" evidence="2">
    <location>
        <begin position="176"/>
        <end position="268"/>
    </location>
</feature>
<evidence type="ECO:0000313" key="4">
    <source>
        <dbReference type="EMBL" id="WAA09997.1"/>
    </source>
</evidence>
<dbReference type="Pfam" id="PF08223">
    <property type="entry name" value="PaaX_C"/>
    <property type="match status" value="1"/>
</dbReference>
<dbReference type="GO" id="GO:0006351">
    <property type="term" value="P:DNA-templated transcription"/>
    <property type="evidence" value="ECO:0007669"/>
    <property type="project" value="InterPro"/>
</dbReference>
<organism evidence="4 5">
    <name type="scientific">Fervidibacillus albus</name>
    <dbReference type="NCBI Taxonomy" id="2980026"/>
    <lineage>
        <taxon>Bacteria</taxon>
        <taxon>Bacillati</taxon>
        <taxon>Bacillota</taxon>
        <taxon>Bacilli</taxon>
        <taxon>Bacillales</taxon>
        <taxon>Bacillaceae</taxon>
        <taxon>Fervidibacillus</taxon>
    </lineage>
</organism>
<accession>A0A9E8LV16</accession>
<evidence type="ECO:0000259" key="1">
    <source>
        <dbReference type="Pfam" id="PF07848"/>
    </source>
</evidence>
<dbReference type="EMBL" id="CP106878">
    <property type="protein sequence ID" value="WAA09997.1"/>
    <property type="molecule type" value="Genomic_DNA"/>
</dbReference>
<dbReference type="InterPro" id="IPR013225">
    <property type="entry name" value="PaaX_C"/>
</dbReference>
<dbReference type="RefSeq" id="WP_275417779.1">
    <property type="nucleotide sequence ID" value="NZ_CP106878.1"/>
</dbReference>
<sequence length="296" mass="34922">MATLNTRSMIFTLYGDYIRHYGGEIWIGSLIKLLKEFGHNEQSVRAAISRMYKQGWVRSRKEGNRSYYFLSEIGKDRMEEAAERIFKLKPNIWDGKWRMLIYSIPEEKRHIRDELRRELIWSGFGSLANGVWISPNDLTKQVNTLIEKYEMGPFVHYFISTYGGPNENETFVSTCWNLDEINEKYANFIVQYEKKLTSDMKAIDAGEKTDAECFVEKTKLVHEFRKFLFIDPGLPECLLPKRWFGNKAQTIFSDYYKLLAGPATRFFERIIREGDGSIRRVTNDDVFHHPLMMERQ</sequence>
<dbReference type="PANTHER" id="PTHR30319:SF1">
    <property type="entry name" value="TRANSCRIPTIONAL REPRESSOR PAAX"/>
    <property type="match status" value="1"/>
</dbReference>
<dbReference type="AlphaFoldDB" id="A0A9E8LV16"/>
<dbReference type="InterPro" id="IPR036388">
    <property type="entry name" value="WH-like_DNA-bd_sf"/>
</dbReference>
<dbReference type="Gene3D" id="1.10.10.10">
    <property type="entry name" value="Winged helix-like DNA-binding domain superfamily/Winged helix DNA-binding domain"/>
    <property type="match status" value="1"/>
</dbReference>
<proteinExistence type="predicted"/>
<dbReference type="Gene3D" id="3.30.70.2650">
    <property type="match status" value="1"/>
</dbReference>
<dbReference type="InterPro" id="IPR011965">
    <property type="entry name" value="PaaX_trns_reg"/>
</dbReference>
<dbReference type="Pfam" id="PF07848">
    <property type="entry name" value="PaaX"/>
    <property type="match status" value="1"/>
</dbReference>
<dbReference type="SUPFAM" id="SSF46785">
    <property type="entry name" value="Winged helix' DNA-binding domain"/>
    <property type="match status" value="1"/>
</dbReference>
<keyword evidence="5" id="KW-1185">Reference proteome</keyword>
<evidence type="ECO:0000259" key="2">
    <source>
        <dbReference type="Pfam" id="PF08223"/>
    </source>
</evidence>
<dbReference type="PIRSF" id="PIRSF020623">
    <property type="entry name" value="PaaX"/>
    <property type="match status" value="1"/>
</dbReference>
<protein>
    <submittedName>
        <fullName evidence="4">Phenylacetic acid degradation operon negative regulatory protein PaaX</fullName>
    </submittedName>
</protein>
<dbReference type="KEGG" id="faf:OE104_01080"/>
<feature type="domain" description="Transcriptional repressor PaaX-like N-terminal" evidence="1">
    <location>
        <begin position="6"/>
        <end position="72"/>
    </location>
</feature>
<dbReference type="NCBIfam" id="TIGR02277">
    <property type="entry name" value="PaaX_trns_reg"/>
    <property type="match status" value="1"/>
</dbReference>
<gene>
    <name evidence="4" type="primary">paaX</name>
    <name evidence="4" type="ORF">OE104_01080</name>
</gene>
<dbReference type="Gene3D" id="1.20.58.1460">
    <property type="match status" value="1"/>
</dbReference>
<name>A0A9E8LV16_9BACI</name>
<dbReference type="Pfam" id="PF20803">
    <property type="entry name" value="PaaX_M"/>
    <property type="match status" value="1"/>
</dbReference>